<reference evidence="3" key="1">
    <citation type="submission" date="2023-07" db="EMBL/GenBank/DDBJ databases">
        <title>Draft genome sequence of Agarivorans aestuarii strain ZMCS4, a CAZymes producing bacteria isolated from the marine brown algae Clodostephus spongiosus.</title>
        <authorList>
            <person name="Lorente B."/>
            <person name="Cabral C."/>
            <person name="Frias J."/>
            <person name="Faria J."/>
            <person name="Toubarro D."/>
        </authorList>
    </citation>
    <scope>NUCLEOTIDE SEQUENCE [LARGE SCALE GENOMIC DNA]</scope>
    <source>
        <strain evidence="3">ZMCS4</strain>
    </source>
</reference>
<proteinExistence type="predicted"/>
<feature type="transmembrane region" description="Helical" evidence="1">
    <location>
        <begin position="20"/>
        <end position="40"/>
    </location>
</feature>
<evidence type="ECO:0000313" key="2">
    <source>
        <dbReference type="EMBL" id="MEE1675830.1"/>
    </source>
</evidence>
<dbReference type="Proteomes" id="UP001310248">
    <property type="component" value="Unassembled WGS sequence"/>
</dbReference>
<accession>A0ABU7G993</accession>
<dbReference type="RefSeq" id="WP_329776611.1">
    <property type="nucleotide sequence ID" value="NZ_JAYDYW010000016.1"/>
</dbReference>
<sequence>MSEKDDAQKSTKSKIPFKLLSSIVATIFTAVAGYYVYAILDKEIVEIANIEVKQLAFNIEIPKKLREKMNELDDREIYIDGEREDRFRNVSEQSFKDFLRKMDKKIEKNDERLSRYNSDFAEASKIDDFVDQDNITVLKRLARKVRVDFDESDLEGTKSRIISDISELIEPLNNTLTDIRGVVKELADLAYEQAVENESKYQIEVVLFNSGGKQAVVRYKGQLIIDDTVVNLKRIYIHNKLSERDLLIASAISGKQPSESFLEDFVIIESKSFNGMTLIVDEYNNRQRDIEFSEREYRAGQKKGSLFIYNINDKKTKNKLFDFRNALYEEDKESLKSFLTSEYSKYLRRIES</sequence>
<gene>
    <name evidence="2" type="ORF">SNR37_001157</name>
</gene>
<keyword evidence="3" id="KW-1185">Reference proteome</keyword>
<organism evidence="2 3">
    <name type="scientific">Agarivorans aestuarii</name>
    <dbReference type="NCBI Taxonomy" id="1563703"/>
    <lineage>
        <taxon>Bacteria</taxon>
        <taxon>Pseudomonadati</taxon>
        <taxon>Pseudomonadota</taxon>
        <taxon>Gammaproteobacteria</taxon>
        <taxon>Alteromonadales</taxon>
        <taxon>Alteromonadaceae</taxon>
        <taxon>Agarivorans</taxon>
    </lineage>
</organism>
<keyword evidence="1" id="KW-0812">Transmembrane</keyword>
<name>A0ABU7G993_9ALTE</name>
<keyword evidence="1" id="KW-1133">Transmembrane helix</keyword>
<comment type="caution">
    <text evidence="2">The sequence shown here is derived from an EMBL/GenBank/DDBJ whole genome shotgun (WGS) entry which is preliminary data.</text>
</comment>
<dbReference type="EMBL" id="JAYDYW010000016">
    <property type="protein sequence ID" value="MEE1675830.1"/>
    <property type="molecule type" value="Genomic_DNA"/>
</dbReference>
<protein>
    <submittedName>
        <fullName evidence="2">Uncharacterized protein</fullName>
    </submittedName>
</protein>
<keyword evidence="1" id="KW-0472">Membrane</keyword>
<evidence type="ECO:0000256" key="1">
    <source>
        <dbReference type="SAM" id="Phobius"/>
    </source>
</evidence>
<evidence type="ECO:0000313" key="3">
    <source>
        <dbReference type="Proteomes" id="UP001310248"/>
    </source>
</evidence>